<dbReference type="RefSeq" id="WP_138323330.1">
    <property type="nucleotide sequence ID" value="NZ_CP040463.1"/>
</dbReference>
<reference evidence="8 9" key="1">
    <citation type="submission" date="2019-05" db="EMBL/GenBank/DDBJ databases">
        <title>A comparative analysis of the Nautiliaceae.</title>
        <authorList>
            <person name="Grosche A."/>
            <person name="Smedile F."/>
            <person name="Vetriani C."/>
        </authorList>
    </citation>
    <scope>NUCLEOTIDE SEQUENCE [LARGE SCALE GENOMIC DNA]</scope>
    <source>
        <strain evidence="8 9">TB-2</strain>
    </source>
</reference>
<keyword evidence="4 7" id="KW-0472">Membrane</keyword>
<dbReference type="Pfam" id="PF02618">
    <property type="entry name" value="YceG"/>
    <property type="match status" value="1"/>
</dbReference>
<sequence length="314" mass="37120">MNKEINITNKKYIITKIIAAIEIFLLLIIFILFYLTRPINVSRVVYIPKGNTDYTIKSLQKNNYDVLKIDKFFIKMFGYPQAGWVDVKSTKLTKLDFFYRITHNKAYIVKIKIIPGETNYFIYKQIEKKLKLKNFKCKIDEGFIKPDTYFLPLGMTKKEVCKFLYKVSLNWHKGFAKKFLGVWNYYTYKKKLIIASIIQKEAANVKEMPLISAVIYNRLKKHMKLQMDGALNYGKYSHKAVTSNRVKKDFSFYNTYKYYGLPKEPVCVVSKEAIIAAFFPAKVNYLYFVKCGKRQIFTSSYKQHLKNIKKCYKK</sequence>
<keyword evidence="6 7" id="KW-0961">Cell wall biogenesis/degradation</keyword>
<gene>
    <name evidence="7" type="primary">mltG</name>
    <name evidence="8" type="ORF">FE773_05150</name>
</gene>
<keyword evidence="3 7" id="KW-1133">Transmembrane helix</keyword>
<keyword evidence="2 7" id="KW-0812">Transmembrane</keyword>
<keyword evidence="9" id="KW-1185">Reference proteome</keyword>
<keyword evidence="1 7" id="KW-1003">Cell membrane</keyword>
<evidence type="ECO:0000256" key="1">
    <source>
        <dbReference type="ARBA" id="ARBA00022475"/>
    </source>
</evidence>
<evidence type="ECO:0000256" key="2">
    <source>
        <dbReference type="ARBA" id="ARBA00022692"/>
    </source>
</evidence>
<evidence type="ECO:0000256" key="3">
    <source>
        <dbReference type="ARBA" id="ARBA00022989"/>
    </source>
</evidence>
<comment type="catalytic activity">
    <reaction evidence="7">
        <text>a peptidoglycan chain = a peptidoglycan chain with N-acetyl-1,6-anhydromuramyl-[peptide] at the reducing end + a peptidoglycan chain with N-acetylglucosamine at the non-reducing end.</text>
        <dbReference type="EC" id="4.2.2.29"/>
    </reaction>
</comment>
<keyword evidence="5 7" id="KW-0456">Lyase</keyword>
<dbReference type="EMBL" id="CP040463">
    <property type="protein sequence ID" value="QCT94583.1"/>
    <property type="molecule type" value="Genomic_DNA"/>
</dbReference>
<accession>A0ABX5V8L9</accession>
<organism evidence="8 9">
    <name type="scientific">Caminibacter mediatlanticus TB-2</name>
    <dbReference type="NCBI Taxonomy" id="391592"/>
    <lineage>
        <taxon>Bacteria</taxon>
        <taxon>Pseudomonadati</taxon>
        <taxon>Campylobacterota</taxon>
        <taxon>Epsilonproteobacteria</taxon>
        <taxon>Nautiliales</taxon>
        <taxon>Nautiliaceae</taxon>
        <taxon>Caminibacter</taxon>
    </lineage>
</organism>
<dbReference type="HAMAP" id="MF_02065">
    <property type="entry name" value="MltG"/>
    <property type="match status" value="1"/>
</dbReference>
<comment type="function">
    <text evidence="7">Functions as a peptidoglycan terminase that cleaves nascent peptidoglycan strands endolytically to terminate their elongation.</text>
</comment>
<evidence type="ECO:0000313" key="9">
    <source>
        <dbReference type="Proteomes" id="UP000306825"/>
    </source>
</evidence>
<feature type="transmembrane region" description="Helical" evidence="7">
    <location>
        <begin position="12"/>
        <end position="35"/>
    </location>
</feature>
<dbReference type="InterPro" id="IPR003770">
    <property type="entry name" value="MLTG-like"/>
</dbReference>
<evidence type="ECO:0000256" key="7">
    <source>
        <dbReference type="HAMAP-Rule" id="MF_02065"/>
    </source>
</evidence>
<feature type="site" description="Important for catalytic activity" evidence="7">
    <location>
        <position position="201"/>
    </location>
</feature>
<dbReference type="EC" id="4.2.2.29" evidence="7"/>
<evidence type="ECO:0000256" key="5">
    <source>
        <dbReference type="ARBA" id="ARBA00023239"/>
    </source>
</evidence>
<proteinExistence type="inferred from homology"/>
<evidence type="ECO:0000256" key="4">
    <source>
        <dbReference type="ARBA" id="ARBA00023136"/>
    </source>
</evidence>
<evidence type="ECO:0000313" key="8">
    <source>
        <dbReference type="EMBL" id="QCT94583.1"/>
    </source>
</evidence>
<dbReference type="GO" id="GO:0016829">
    <property type="term" value="F:lyase activity"/>
    <property type="evidence" value="ECO:0007669"/>
    <property type="project" value="UniProtKB-KW"/>
</dbReference>
<evidence type="ECO:0000256" key="6">
    <source>
        <dbReference type="ARBA" id="ARBA00023316"/>
    </source>
</evidence>
<protein>
    <recommendedName>
        <fullName evidence="7">Endolytic murein transglycosylase</fullName>
        <ecNumber evidence="7">4.2.2.29</ecNumber>
    </recommendedName>
    <alternativeName>
        <fullName evidence="7">Peptidoglycan lytic transglycosylase</fullName>
    </alternativeName>
    <alternativeName>
        <fullName evidence="7">Peptidoglycan polymerization terminase</fullName>
    </alternativeName>
</protein>
<comment type="subcellular location">
    <subcellularLocation>
        <location evidence="7">Cell membrane</location>
        <topology evidence="7">Single-pass membrane protein</topology>
    </subcellularLocation>
</comment>
<dbReference type="PANTHER" id="PTHR30518:SF2">
    <property type="entry name" value="ENDOLYTIC MUREIN TRANSGLYCOSYLASE"/>
    <property type="match status" value="1"/>
</dbReference>
<comment type="similarity">
    <text evidence="7">Belongs to the transglycosylase MltG family.</text>
</comment>
<dbReference type="PANTHER" id="PTHR30518">
    <property type="entry name" value="ENDOLYTIC MUREIN TRANSGLYCOSYLASE"/>
    <property type="match status" value="1"/>
</dbReference>
<name>A0ABX5V8L9_9BACT</name>
<dbReference type="Proteomes" id="UP000306825">
    <property type="component" value="Chromosome"/>
</dbReference>